<dbReference type="InterPro" id="IPR027417">
    <property type="entry name" value="P-loop_NTPase"/>
</dbReference>
<dbReference type="SUPFAM" id="SSF52540">
    <property type="entry name" value="P-loop containing nucleoside triphosphate hydrolases"/>
    <property type="match status" value="1"/>
</dbReference>
<evidence type="ECO:0000256" key="4">
    <source>
        <dbReference type="SAM" id="MobiDB-lite"/>
    </source>
</evidence>
<keyword evidence="2" id="KW-0067">ATP-binding</keyword>
<dbReference type="PANTHER" id="PTHR47972">
    <property type="entry name" value="KINESIN-LIKE PROTEIN KLP-3"/>
    <property type="match status" value="1"/>
</dbReference>
<evidence type="ECO:0000313" key="7">
    <source>
        <dbReference type="Proteomes" id="UP000266723"/>
    </source>
</evidence>
<keyword evidence="7" id="KW-1185">Reference proteome</keyword>
<accession>A0ABQ7B5X5</accession>
<dbReference type="InterPro" id="IPR001752">
    <property type="entry name" value="Kinesin_motor_dom"/>
</dbReference>
<feature type="region of interest" description="Disordered" evidence="4">
    <location>
        <begin position="1"/>
        <end position="29"/>
    </location>
</feature>
<dbReference type="EMBL" id="QGKV02001507">
    <property type="protein sequence ID" value="KAF3527777.1"/>
    <property type="molecule type" value="Genomic_DNA"/>
</dbReference>
<evidence type="ECO:0000256" key="1">
    <source>
        <dbReference type="ARBA" id="ARBA00023175"/>
    </source>
</evidence>
<evidence type="ECO:0000313" key="6">
    <source>
        <dbReference type="EMBL" id="KAF3527777.1"/>
    </source>
</evidence>
<dbReference type="InterPro" id="IPR027640">
    <property type="entry name" value="Kinesin-like_fam"/>
</dbReference>
<dbReference type="Gene3D" id="3.40.850.10">
    <property type="entry name" value="Kinesin motor domain"/>
    <property type="match status" value="1"/>
</dbReference>
<feature type="domain" description="Kinesin motor" evidence="5">
    <location>
        <begin position="170"/>
        <end position="398"/>
    </location>
</feature>
<feature type="binding site" evidence="2">
    <location>
        <begin position="255"/>
        <end position="262"/>
    </location>
    <ligand>
        <name>ATP</name>
        <dbReference type="ChEBI" id="CHEBI:30616"/>
    </ligand>
</feature>
<dbReference type="PANTHER" id="PTHR47972:SF46">
    <property type="entry name" value="KINESIN-LIKE PROTEIN"/>
    <property type="match status" value="1"/>
</dbReference>
<evidence type="ECO:0000256" key="2">
    <source>
        <dbReference type="PROSITE-ProRule" id="PRU00283"/>
    </source>
</evidence>
<proteinExistence type="inferred from homology"/>
<feature type="non-terminal residue" evidence="6">
    <location>
        <position position="398"/>
    </location>
</feature>
<reference evidence="6 7" key="1">
    <citation type="journal article" date="2020" name="BMC Genomics">
        <title>Intraspecific diversification of the crop wild relative Brassica cretica Lam. using demographic model selection.</title>
        <authorList>
            <person name="Kioukis A."/>
            <person name="Michalopoulou V.A."/>
            <person name="Briers L."/>
            <person name="Pirintsos S."/>
            <person name="Studholme D.J."/>
            <person name="Pavlidis P."/>
            <person name="Sarris P.F."/>
        </authorList>
    </citation>
    <scope>NUCLEOTIDE SEQUENCE [LARGE SCALE GENOMIC DNA]</scope>
    <source>
        <strain evidence="7">cv. PFS-1207/04</strain>
    </source>
</reference>
<organism evidence="6 7">
    <name type="scientific">Brassica cretica</name>
    <name type="common">Mustard</name>
    <dbReference type="NCBI Taxonomy" id="69181"/>
    <lineage>
        <taxon>Eukaryota</taxon>
        <taxon>Viridiplantae</taxon>
        <taxon>Streptophyta</taxon>
        <taxon>Embryophyta</taxon>
        <taxon>Tracheophyta</taxon>
        <taxon>Spermatophyta</taxon>
        <taxon>Magnoliopsida</taxon>
        <taxon>eudicotyledons</taxon>
        <taxon>Gunneridae</taxon>
        <taxon>Pentapetalae</taxon>
        <taxon>rosids</taxon>
        <taxon>malvids</taxon>
        <taxon>Brassicales</taxon>
        <taxon>Brassicaceae</taxon>
        <taxon>Brassiceae</taxon>
        <taxon>Brassica</taxon>
    </lineage>
</organism>
<evidence type="ECO:0000256" key="3">
    <source>
        <dbReference type="SAM" id="Coils"/>
    </source>
</evidence>
<comment type="caution">
    <text evidence="6">The sequence shown here is derived from an EMBL/GenBank/DDBJ whole genome shotgun (WGS) entry which is preliminary data.</text>
</comment>
<sequence length="398" mass="45649">MFGEMTNGGRIRQSFPGARDLTSTEGSEYGPVEFTREDVDALLHERIKYKSKYNYKERCENTMDYVKRLRLCIRWFQELELDYAFEQEKLKNAMELNEKHCADLEVSLKEKEVELNLVADLSTFEKMNEFEEQKESIMELKARLEKAELKLIEGEKLRKKLHNTIQVKNFVHFPCVVRPLLTGENSSEEAKTISYPTSLEALGRGIDLMQNGQKHCFTFDKVFVPNASQEDIFVEISQLVQSALDGYKVCIFAYGQTGSGKTYTMMGRPGNPEEKGLIPRCLEQIFQTRQSLRSQGWKYELQVSMLEIYNETIRDLLSTNKEAVRADNGVSPQKYAIKHDASGNTHVVELTVVDVRSSREVSFLLDHAARNRQVSVLKNCSSLSEAANDANCFFKFCT</sequence>
<dbReference type="PROSITE" id="PS50067">
    <property type="entry name" value="KINESIN_MOTOR_2"/>
    <property type="match status" value="1"/>
</dbReference>
<dbReference type="SMART" id="SM00129">
    <property type="entry name" value="KISc"/>
    <property type="match status" value="1"/>
</dbReference>
<dbReference type="Proteomes" id="UP000266723">
    <property type="component" value="Unassembled WGS sequence"/>
</dbReference>
<feature type="coiled-coil region" evidence="3">
    <location>
        <begin position="127"/>
        <end position="157"/>
    </location>
</feature>
<keyword evidence="2" id="KW-0547">Nucleotide-binding</keyword>
<protein>
    <recommendedName>
        <fullName evidence="5">Kinesin motor domain-containing protein</fullName>
    </recommendedName>
</protein>
<evidence type="ECO:0000259" key="5">
    <source>
        <dbReference type="PROSITE" id="PS50067"/>
    </source>
</evidence>
<keyword evidence="1 2" id="KW-0505">Motor protein</keyword>
<comment type="similarity">
    <text evidence="2">Belongs to the TRAFAC class myosin-kinesin ATPase superfamily. Kinesin family.</text>
</comment>
<keyword evidence="3" id="KW-0175">Coiled coil</keyword>
<gene>
    <name evidence="6" type="ORF">DY000_02038531</name>
</gene>
<dbReference type="Pfam" id="PF00225">
    <property type="entry name" value="Kinesin"/>
    <property type="match status" value="1"/>
</dbReference>
<name>A0ABQ7B5X5_BRACR</name>
<dbReference type="InterPro" id="IPR036961">
    <property type="entry name" value="Kinesin_motor_dom_sf"/>
</dbReference>